<dbReference type="Pfam" id="PF00800">
    <property type="entry name" value="PDT"/>
    <property type="match status" value="1"/>
</dbReference>
<dbReference type="InterPro" id="IPR018528">
    <property type="entry name" value="Preph_deHydtase_CS"/>
</dbReference>
<evidence type="ECO:0000256" key="3">
    <source>
        <dbReference type="ARBA" id="ARBA00021872"/>
    </source>
</evidence>
<dbReference type="Gene3D" id="3.30.70.260">
    <property type="match status" value="1"/>
</dbReference>
<dbReference type="SUPFAM" id="SSF53850">
    <property type="entry name" value="Periplasmic binding protein-like II"/>
    <property type="match status" value="1"/>
</dbReference>
<dbReference type="CDD" id="cd04905">
    <property type="entry name" value="ACT_CM-PDT"/>
    <property type="match status" value="1"/>
</dbReference>
<evidence type="ECO:0000256" key="5">
    <source>
        <dbReference type="ARBA" id="ARBA00023141"/>
    </source>
</evidence>
<dbReference type="Gene3D" id="3.40.190.10">
    <property type="entry name" value="Periplasmic binding protein-like II"/>
    <property type="match status" value="2"/>
</dbReference>
<evidence type="ECO:0000259" key="12">
    <source>
        <dbReference type="PROSITE" id="PS51671"/>
    </source>
</evidence>
<keyword evidence="4 9" id="KW-0028">Amino-acid biosynthesis</keyword>
<keyword evidence="14" id="KW-1185">Reference proteome</keyword>
<comment type="pathway">
    <text evidence="1 9">Amino-acid biosynthesis; L-phenylalanine biosynthesis; phenylpyruvate from prephenate: step 1/1.</text>
</comment>
<feature type="compositionally biased region" description="Basic and acidic residues" evidence="10">
    <location>
        <begin position="318"/>
        <end position="330"/>
    </location>
</feature>
<dbReference type="EMBL" id="LDTZ01000020">
    <property type="protein sequence ID" value="KNA90152.1"/>
    <property type="molecule type" value="Genomic_DNA"/>
</dbReference>
<evidence type="ECO:0000256" key="7">
    <source>
        <dbReference type="ARBA" id="ARBA00023239"/>
    </source>
</evidence>
<comment type="caution">
    <text evidence="13">The sequence shown here is derived from an EMBL/GenBank/DDBJ whole genome shotgun (WGS) entry which is preliminary data.</text>
</comment>
<dbReference type="PROSITE" id="PS51171">
    <property type="entry name" value="PREPHENATE_DEHYDR_3"/>
    <property type="match status" value="1"/>
</dbReference>
<evidence type="ECO:0000313" key="13">
    <source>
        <dbReference type="EMBL" id="KNA90152.1"/>
    </source>
</evidence>
<dbReference type="PROSITE" id="PS00858">
    <property type="entry name" value="PREPHENATE_DEHYDR_2"/>
    <property type="match status" value="1"/>
</dbReference>
<evidence type="ECO:0000259" key="11">
    <source>
        <dbReference type="PROSITE" id="PS51171"/>
    </source>
</evidence>
<feature type="region of interest" description="Disordered" evidence="10">
    <location>
        <begin position="299"/>
        <end position="330"/>
    </location>
</feature>
<dbReference type="NCBIfam" id="NF008865">
    <property type="entry name" value="PRK11898.1"/>
    <property type="match status" value="1"/>
</dbReference>
<feature type="domain" description="ACT" evidence="12">
    <location>
        <begin position="210"/>
        <end position="299"/>
    </location>
</feature>
<dbReference type="InterPro" id="IPR002912">
    <property type="entry name" value="ACT_dom"/>
</dbReference>
<dbReference type="PROSITE" id="PS51671">
    <property type="entry name" value="ACT"/>
    <property type="match status" value="1"/>
</dbReference>
<evidence type="ECO:0000256" key="10">
    <source>
        <dbReference type="SAM" id="MobiDB-lite"/>
    </source>
</evidence>
<proteinExistence type="predicted"/>
<keyword evidence="7 9" id="KW-0456">Lyase</keyword>
<sequence>MSVFAYFGPAGTFTEMALDKILATETGAAGVPRRDDHDEVTKVAAASPAAAIALVRSGDADFACVPIESSLEGSVPATMDALVPDGSKRVQVVAETVLDVAFAIAAPTAIDASQVRRIAAYPVASAQVRSSVEKLYPGAEFVVASSNAGAAQDVAAGKADAAVTTRLAAELSELTVIADEVSDAVDATTRFLLVGRPVSPPPPTGADRTAVILELPNEPGSLMSAMNQFASRGIDLTRIESRPRRDPETGESNPGQYRFFLDAVGHIDDDAVAEALQALYREAEHIVYLGSWTARGVIGSPPPDHRPGKEWVSAMRRGLGDGDDVKDGDD</sequence>
<feature type="domain" description="Prephenate dehydratase" evidence="11">
    <location>
        <begin position="3"/>
        <end position="196"/>
    </location>
</feature>
<dbReference type="RefSeq" id="WP_049700220.1">
    <property type="nucleotide sequence ID" value="NZ_LDTZ01000020.1"/>
</dbReference>
<dbReference type="InterPro" id="IPR008242">
    <property type="entry name" value="Chor_mutase/pphenate_deHydtase"/>
</dbReference>
<dbReference type="InterPro" id="IPR045865">
    <property type="entry name" value="ACT-like_dom_sf"/>
</dbReference>
<name>A0ABR5I8W9_9ACTN</name>
<protein>
    <recommendedName>
        <fullName evidence="3 9">Prephenate dehydratase</fullName>
        <shortName evidence="9">PDT</shortName>
        <ecNumber evidence="2 9">4.2.1.51</ecNumber>
    </recommendedName>
</protein>
<evidence type="ECO:0000256" key="2">
    <source>
        <dbReference type="ARBA" id="ARBA00013147"/>
    </source>
</evidence>
<dbReference type="Proteomes" id="UP000037247">
    <property type="component" value="Unassembled WGS sequence"/>
</dbReference>
<keyword evidence="6 9" id="KW-0584">Phenylalanine biosynthesis</keyword>
<dbReference type="InterPro" id="IPR001086">
    <property type="entry name" value="Preph_deHydtase"/>
</dbReference>
<dbReference type="PIRSF" id="PIRSF001500">
    <property type="entry name" value="Chor_mut_pdt_Ppr"/>
    <property type="match status" value="1"/>
</dbReference>
<evidence type="ECO:0000313" key="14">
    <source>
        <dbReference type="Proteomes" id="UP000037247"/>
    </source>
</evidence>
<accession>A0ABR5I8W9</accession>
<evidence type="ECO:0000256" key="6">
    <source>
        <dbReference type="ARBA" id="ARBA00023222"/>
    </source>
</evidence>
<comment type="catalytic activity">
    <reaction evidence="8 9">
        <text>prephenate + H(+) = 3-phenylpyruvate + CO2 + H2O</text>
        <dbReference type="Rhea" id="RHEA:21648"/>
        <dbReference type="ChEBI" id="CHEBI:15377"/>
        <dbReference type="ChEBI" id="CHEBI:15378"/>
        <dbReference type="ChEBI" id="CHEBI:16526"/>
        <dbReference type="ChEBI" id="CHEBI:18005"/>
        <dbReference type="ChEBI" id="CHEBI:29934"/>
        <dbReference type="EC" id="4.2.1.51"/>
    </reaction>
</comment>
<gene>
    <name evidence="9" type="primary">pheA</name>
    <name evidence="13" type="ORF">ABW18_17320</name>
</gene>
<dbReference type="SUPFAM" id="SSF55021">
    <property type="entry name" value="ACT-like"/>
    <property type="match status" value="1"/>
</dbReference>
<dbReference type="PANTHER" id="PTHR21022:SF19">
    <property type="entry name" value="PREPHENATE DEHYDRATASE-RELATED"/>
    <property type="match status" value="1"/>
</dbReference>
<dbReference type="CDD" id="cd13632">
    <property type="entry name" value="PBP2_Aa-PDT_like"/>
    <property type="match status" value="1"/>
</dbReference>
<dbReference type="EC" id="4.2.1.51" evidence="2 9"/>
<evidence type="ECO:0000256" key="4">
    <source>
        <dbReference type="ARBA" id="ARBA00022605"/>
    </source>
</evidence>
<reference evidence="13 14" key="1">
    <citation type="submission" date="2015-05" db="EMBL/GenBank/DDBJ databases">
        <title>Draft genome sequence of the bacterium Gordonia jacobaea a new member of the Gordonia genus.</title>
        <authorList>
            <person name="Jimenez-Galisteo G."/>
            <person name="Dominguez A."/>
            <person name="Munoz E."/>
            <person name="Vinas M."/>
        </authorList>
    </citation>
    <scope>NUCLEOTIDE SEQUENCE [LARGE SCALE GENOMIC DNA]</scope>
    <source>
        <strain evidence="14">mv1</strain>
    </source>
</reference>
<keyword evidence="5 9" id="KW-0057">Aromatic amino acid biosynthesis</keyword>
<evidence type="ECO:0000256" key="9">
    <source>
        <dbReference type="RuleBase" id="RU361254"/>
    </source>
</evidence>
<evidence type="ECO:0000256" key="8">
    <source>
        <dbReference type="ARBA" id="ARBA00047848"/>
    </source>
</evidence>
<organism evidence="13 14">
    <name type="scientific">Gordonia jacobaea</name>
    <dbReference type="NCBI Taxonomy" id="122202"/>
    <lineage>
        <taxon>Bacteria</taxon>
        <taxon>Bacillati</taxon>
        <taxon>Actinomycetota</taxon>
        <taxon>Actinomycetes</taxon>
        <taxon>Mycobacteriales</taxon>
        <taxon>Gordoniaceae</taxon>
        <taxon>Gordonia</taxon>
    </lineage>
</organism>
<dbReference type="PANTHER" id="PTHR21022">
    <property type="entry name" value="PREPHENATE DEHYDRATASE P PROTEIN"/>
    <property type="match status" value="1"/>
</dbReference>
<evidence type="ECO:0000256" key="1">
    <source>
        <dbReference type="ARBA" id="ARBA00004741"/>
    </source>
</evidence>